<sequence>MSGSVLVLVRPHFAIYNIIEKVARIYFHTQRPTGKMEARRKINEERRKNRLKIGRAAEKRRPKTIPSITSAI</sequence>
<organism evidence="1 2">
    <name type="scientific">Rhynchophorus ferrugineus</name>
    <name type="common">Red palm weevil</name>
    <name type="synonym">Curculio ferrugineus</name>
    <dbReference type="NCBI Taxonomy" id="354439"/>
    <lineage>
        <taxon>Eukaryota</taxon>
        <taxon>Metazoa</taxon>
        <taxon>Ecdysozoa</taxon>
        <taxon>Arthropoda</taxon>
        <taxon>Hexapoda</taxon>
        <taxon>Insecta</taxon>
        <taxon>Pterygota</taxon>
        <taxon>Neoptera</taxon>
        <taxon>Endopterygota</taxon>
        <taxon>Coleoptera</taxon>
        <taxon>Polyphaga</taxon>
        <taxon>Cucujiformia</taxon>
        <taxon>Curculionidae</taxon>
        <taxon>Dryophthorinae</taxon>
        <taxon>Rhynchophorus</taxon>
    </lineage>
</organism>
<dbReference type="EMBL" id="JAACXV010013885">
    <property type="protein sequence ID" value="KAF7271898.1"/>
    <property type="molecule type" value="Genomic_DNA"/>
</dbReference>
<evidence type="ECO:0000313" key="1">
    <source>
        <dbReference type="EMBL" id="KAF7271898.1"/>
    </source>
</evidence>
<name>A0A834I5C7_RHYFE</name>
<protein>
    <submittedName>
        <fullName evidence="1">Uncharacterized protein</fullName>
    </submittedName>
</protein>
<comment type="caution">
    <text evidence="1">The sequence shown here is derived from an EMBL/GenBank/DDBJ whole genome shotgun (WGS) entry which is preliminary data.</text>
</comment>
<evidence type="ECO:0000313" key="2">
    <source>
        <dbReference type="Proteomes" id="UP000625711"/>
    </source>
</evidence>
<dbReference type="AlphaFoldDB" id="A0A834I5C7"/>
<accession>A0A834I5C7</accession>
<reference evidence="1" key="1">
    <citation type="submission" date="2020-08" db="EMBL/GenBank/DDBJ databases">
        <title>Genome sequencing and assembly of the red palm weevil Rhynchophorus ferrugineus.</title>
        <authorList>
            <person name="Dias G.B."/>
            <person name="Bergman C.M."/>
            <person name="Manee M."/>
        </authorList>
    </citation>
    <scope>NUCLEOTIDE SEQUENCE</scope>
    <source>
        <strain evidence="1">AA-2017</strain>
        <tissue evidence="1">Whole larva</tissue>
    </source>
</reference>
<dbReference type="Proteomes" id="UP000625711">
    <property type="component" value="Unassembled WGS sequence"/>
</dbReference>
<proteinExistence type="predicted"/>
<gene>
    <name evidence="1" type="ORF">GWI33_015287</name>
</gene>
<keyword evidence="2" id="KW-1185">Reference proteome</keyword>